<keyword evidence="2" id="KW-1185">Reference proteome</keyword>
<dbReference type="EMBL" id="CAJVPU010044248">
    <property type="protein sequence ID" value="CAG8747309.1"/>
    <property type="molecule type" value="Genomic_DNA"/>
</dbReference>
<gene>
    <name evidence="1" type="ORF">DHETER_LOCUS14424</name>
</gene>
<reference evidence="1" key="1">
    <citation type="submission" date="2021-06" db="EMBL/GenBank/DDBJ databases">
        <authorList>
            <person name="Kallberg Y."/>
            <person name="Tangrot J."/>
            <person name="Rosling A."/>
        </authorList>
    </citation>
    <scope>NUCLEOTIDE SEQUENCE</scope>
    <source>
        <strain evidence="1">IL203A</strain>
    </source>
</reference>
<protein>
    <submittedName>
        <fullName evidence="1">9682_t:CDS:1</fullName>
    </submittedName>
</protein>
<organism evidence="1 2">
    <name type="scientific">Dentiscutata heterogama</name>
    <dbReference type="NCBI Taxonomy" id="1316150"/>
    <lineage>
        <taxon>Eukaryota</taxon>
        <taxon>Fungi</taxon>
        <taxon>Fungi incertae sedis</taxon>
        <taxon>Mucoromycota</taxon>
        <taxon>Glomeromycotina</taxon>
        <taxon>Glomeromycetes</taxon>
        <taxon>Diversisporales</taxon>
        <taxon>Gigasporaceae</taxon>
        <taxon>Dentiscutata</taxon>
    </lineage>
</organism>
<feature type="non-terminal residue" evidence="1">
    <location>
        <position position="1"/>
    </location>
</feature>
<dbReference type="Proteomes" id="UP000789702">
    <property type="component" value="Unassembled WGS sequence"/>
</dbReference>
<evidence type="ECO:0000313" key="1">
    <source>
        <dbReference type="EMBL" id="CAG8747309.1"/>
    </source>
</evidence>
<sequence length="59" mass="6681">DIWPDSQLRLPHSNQLALLTSYEAFYRRMMEVEGLDILVIAILVLLDGFLSGITPPKPL</sequence>
<proteinExistence type="predicted"/>
<name>A0ACA9QCW5_9GLOM</name>
<accession>A0ACA9QCW5</accession>
<evidence type="ECO:0000313" key="2">
    <source>
        <dbReference type="Proteomes" id="UP000789702"/>
    </source>
</evidence>
<comment type="caution">
    <text evidence="1">The sequence shown here is derived from an EMBL/GenBank/DDBJ whole genome shotgun (WGS) entry which is preliminary data.</text>
</comment>